<protein>
    <submittedName>
        <fullName evidence="2">Uncharacterized protein</fullName>
    </submittedName>
</protein>
<reference evidence="2" key="1">
    <citation type="submission" date="2021-02" db="EMBL/GenBank/DDBJ databases">
        <authorList>
            <person name="Nowell W R."/>
        </authorList>
    </citation>
    <scope>NUCLEOTIDE SEQUENCE</scope>
</reference>
<name>A0A819KS88_9BILA</name>
<gene>
    <name evidence="2" type="ORF">JBS370_LOCUS23443</name>
</gene>
<proteinExistence type="predicted"/>
<dbReference type="AlphaFoldDB" id="A0A819KS88"/>
<keyword evidence="1" id="KW-0812">Transmembrane</keyword>
<evidence type="ECO:0000313" key="2">
    <source>
        <dbReference type="EMBL" id="CAF3949343.1"/>
    </source>
</evidence>
<feature type="transmembrane region" description="Helical" evidence="1">
    <location>
        <begin position="12"/>
        <end position="37"/>
    </location>
</feature>
<evidence type="ECO:0000256" key="1">
    <source>
        <dbReference type="SAM" id="Phobius"/>
    </source>
</evidence>
<keyword evidence="1" id="KW-1133">Transmembrane helix</keyword>
<dbReference type="EMBL" id="CAJOBD010003454">
    <property type="protein sequence ID" value="CAF3949343.1"/>
    <property type="molecule type" value="Genomic_DNA"/>
</dbReference>
<dbReference type="Proteomes" id="UP000663836">
    <property type="component" value="Unassembled WGS sequence"/>
</dbReference>
<evidence type="ECO:0000313" key="3">
    <source>
        <dbReference type="Proteomes" id="UP000663836"/>
    </source>
</evidence>
<organism evidence="2 3">
    <name type="scientific">Rotaria sordida</name>
    <dbReference type="NCBI Taxonomy" id="392033"/>
    <lineage>
        <taxon>Eukaryota</taxon>
        <taxon>Metazoa</taxon>
        <taxon>Spiralia</taxon>
        <taxon>Gnathifera</taxon>
        <taxon>Rotifera</taxon>
        <taxon>Eurotatoria</taxon>
        <taxon>Bdelloidea</taxon>
        <taxon>Philodinida</taxon>
        <taxon>Philodinidae</taxon>
        <taxon>Rotaria</taxon>
    </lineage>
</organism>
<sequence>MAGGSGISVRWISPIITASVIVMSILITLLIHSFSYIDFYEFGFLRRRSTGRVNLDRIYESGRYFLGPDLT</sequence>
<comment type="caution">
    <text evidence="2">The sequence shown here is derived from an EMBL/GenBank/DDBJ whole genome shotgun (WGS) entry which is preliminary data.</text>
</comment>
<accession>A0A819KS88</accession>
<keyword evidence="1" id="KW-0472">Membrane</keyword>